<dbReference type="Gene3D" id="1.10.150.240">
    <property type="entry name" value="Putative phosphatase, domain 2"/>
    <property type="match status" value="1"/>
</dbReference>
<dbReference type="EMBL" id="JNOM01000051">
    <property type="protein sequence ID" value="KNG88505.1"/>
    <property type="molecule type" value="Genomic_DNA"/>
</dbReference>
<sequence>MPGVAATSTTHDFAGVLFDFDGTIIDSTEAIVENWRRIGEEIGIDHEVILQTSHGRRSIDVLKNLDPSRANWEYISAMESKIPSLCKNPAIEIPGARALLEALNNLYTPWAIVTSGTKALLNGWLNVLHLPRPQEVTVAEDVRIGKPDPEGYYKARTRMLQHSGEDDIKDVLVVEDAPAGVKAGKLAGCSVLAVTTTHTVDQLKAAGADWVIPDHRFVEVRRKEGLQGAFTFTFNNIY</sequence>
<dbReference type="NCBIfam" id="TIGR01509">
    <property type="entry name" value="HAD-SF-IA-v3"/>
    <property type="match status" value="1"/>
</dbReference>
<keyword evidence="2" id="KW-1185">Reference proteome</keyword>
<dbReference type="GeneID" id="26805026"/>
<accession>A0A0L1J9Z0</accession>
<organism evidence="1 2">
    <name type="scientific">Aspergillus nomiae NRRL (strain ATCC 15546 / NRRL 13137 / CBS 260.88 / M93)</name>
    <dbReference type="NCBI Taxonomy" id="1509407"/>
    <lineage>
        <taxon>Eukaryota</taxon>
        <taxon>Fungi</taxon>
        <taxon>Dikarya</taxon>
        <taxon>Ascomycota</taxon>
        <taxon>Pezizomycotina</taxon>
        <taxon>Eurotiomycetes</taxon>
        <taxon>Eurotiomycetidae</taxon>
        <taxon>Eurotiales</taxon>
        <taxon>Aspergillaceae</taxon>
        <taxon>Aspergillus</taxon>
        <taxon>Aspergillus subgen. Circumdati</taxon>
    </lineage>
</organism>
<dbReference type="InterPro" id="IPR023214">
    <property type="entry name" value="HAD_sf"/>
</dbReference>
<dbReference type="Gene3D" id="3.40.50.1000">
    <property type="entry name" value="HAD superfamily/HAD-like"/>
    <property type="match status" value="1"/>
</dbReference>
<dbReference type="SUPFAM" id="SSF56784">
    <property type="entry name" value="HAD-like"/>
    <property type="match status" value="1"/>
</dbReference>
<dbReference type="OrthoDB" id="2130169at2759"/>
<protein>
    <submittedName>
        <fullName evidence="1">Putative 2-deoxyglucose-6-phosphate phosphatase</fullName>
    </submittedName>
</protein>
<dbReference type="PANTHER" id="PTHR43481">
    <property type="entry name" value="FRUCTOSE-1-PHOSPHATE PHOSPHATASE"/>
    <property type="match status" value="1"/>
</dbReference>
<dbReference type="InterPro" id="IPR041492">
    <property type="entry name" value="HAD_2"/>
</dbReference>
<dbReference type="SFLD" id="SFLDS00003">
    <property type="entry name" value="Haloacid_Dehalogenase"/>
    <property type="match status" value="1"/>
</dbReference>
<dbReference type="RefSeq" id="XP_015409428.1">
    <property type="nucleotide sequence ID" value="XM_015548479.1"/>
</dbReference>
<gene>
    <name evidence="1" type="ORF">ANOM_003222</name>
</gene>
<dbReference type="InterPro" id="IPR023198">
    <property type="entry name" value="PGP-like_dom2"/>
</dbReference>
<dbReference type="InterPro" id="IPR006439">
    <property type="entry name" value="HAD-SF_hydro_IA"/>
</dbReference>
<reference evidence="1 2" key="1">
    <citation type="submission" date="2014-06" db="EMBL/GenBank/DDBJ databases">
        <title>The Genome of the Aflatoxigenic Filamentous Fungus Aspergillus nomius.</title>
        <authorList>
            <person name="Moore M.G."/>
            <person name="Shannon B.M."/>
            <person name="Brian M.M."/>
        </authorList>
    </citation>
    <scope>NUCLEOTIDE SEQUENCE [LARGE SCALE GENOMIC DNA]</scope>
    <source>
        <strain evidence="1 2">NRRL 13137</strain>
    </source>
</reference>
<dbReference type="InterPro" id="IPR036412">
    <property type="entry name" value="HAD-like_sf"/>
</dbReference>
<dbReference type="SFLD" id="SFLDG01129">
    <property type="entry name" value="C1.5:_HAD__Beta-PGM__Phosphata"/>
    <property type="match status" value="1"/>
</dbReference>
<dbReference type="CDD" id="cd07527">
    <property type="entry name" value="HAD_ScGPP-like"/>
    <property type="match status" value="1"/>
</dbReference>
<proteinExistence type="predicted"/>
<evidence type="ECO:0000313" key="1">
    <source>
        <dbReference type="EMBL" id="KNG88505.1"/>
    </source>
</evidence>
<dbReference type="SFLD" id="SFLDG01135">
    <property type="entry name" value="C1.5.6:_HAD__Beta-PGM__Phospha"/>
    <property type="match status" value="1"/>
</dbReference>
<evidence type="ECO:0000313" key="2">
    <source>
        <dbReference type="Proteomes" id="UP000037505"/>
    </source>
</evidence>
<dbReference type="Proteomes" id="UP000037505">
    <property type="component" value="Unassembled WGS sequence"/>
</dbReference>
<dbReference type="GO" id="GO:0050308">
    <property type="term" value="F:sugar-phosphatase activity"/>
    <property type="evidence" value="ECO:0007669"/>
    <property type="project" value="TreeGrafter"/>
</dbReference>
<comment type="caution">
    <text evidence="1">The sequence shown here is derived from an EMBL/GenBank/DDBJ whole genome shotgun (WGS) entry which is preliminary data.</text>
</comment>
<name>A0A0L1J9Z0_ASPN3</name>
<dbReference type="InterPro" id="IPR051806">
    <property type="entry name" value="HAD-like_SPP"/>
</dbReference>
<dbReference type="AlphaFoldDB" id="A0A0L1J9Z0"/>
<dbReference type="Pfam" id="PF13419">
    <property type="entry name" value="HAD_2"/>
    <property type="match status" value="1"/>
</dbReference>
<dbReference type="PANTHER" id="PTHR43481:SF4">
    <property type="entry name" value="GLYCEROL-1-PHOSPHATE PHOSPHOHYDROLASE 1-RELATED"/>
    <property type="match status" value="1"/>
</dbReference>
<dbReference type="STRING" id="1509407.A0A0L1J9Z0"/>